<evidence type="ECO:0000313" key="6">
    <source>
        <dbReference type="EMBL" id="SHK47824.1"/>
    </source>
</evidence>
<dbReference type="InterPro" id="IPR007892">
    <property type="entry name" value="CHASE4"/>
</dbReference>
<dbReference type="Proteomes" id="UP000184082">
    <property type="component" value="Unassembled WGS sequence"/>
</dbReference>
<dbReference type="GO" id="GO:0016020">
    <property type="term" value="C:membrane"/>
    <property type="evidence" value="ECO:0007669"/>
    <property type="project" value="InterPro"/>
</dbReference>
<dbReference type="AlphaFoldDB" id="A0A1M6SSW9"/>
<reference evidence="6 7" key="1">
    <citation type="submission" date="2016-11" db="EMBL/GenBank/DDBJ databases">
        <authorList>
            <person name="Jaros S."/>
            <person name="Januszkiewicz K."/>
            <person name="Wedrychowicz H."/>
        </authorList>
    </citation>
    <scope>NUCLEOTIDE SEQUENCE [LARGE SCALE GENOMIC DNA]</scope>
    <source>
        <strain evidence="6 7">DSM 14501</strain>
    </source>
</reference>
<dbReference type="SUPFAM" id="SSF55785">
    <property type="entry name" value="PYP-like sensor domain (PAS domain)"/>
    <property type="match status" value="1"/>
</dbReference>
<feature type="domain" description="HAMP" evidence="4">
    <location>
        <begin position="253"/>
        <end position="284"/>
    </location>
</feature>
<dbReference type="InterPro" id="IPR003660">
    <property type="entry name" value="HAMP_dom"/>
</dbReference>
<dbReference type="InterPro" id="IPR000014">
    <property type="entry name" value="PAS"/>
</dbReference>
<evidence type="ECO:0000256" key="1">
    <source>
        <dbReference type="SAM" id="Phobius"/>
    </source>
</evidence>
<dbReference type="EMBL" id="FRAJ01000020">
    <property type="protein sequence ID" value="SHK47824.1"/>
    <property type="molecule type" value="Genomic_DNA"/>
</dbReference>
<gene>
    <name evidence="6" type="ORF">SAMN02745883_02145</name>
</gene>
<dbReference type="PANTHER" id="PTHR44757">
    <property type="entry name" value="DIGUANYLATE CYCLASE DGCP"/>
    <property type="match status" value="1"/>
</dbReference>
<dbReference type="GO" id="GO:0007165">
    <property type="term" value="P:signal transduction"/>
    <property type="evidence" value="ECO:0007669"/>
    <property type="project" value="InterPro"/>
</dbReference>
<accession>A0A1M6SSW9</accession>
<feature type="domain" description="PAC" evidence="3">
    <location>
        <begin position="355"/>
        <end position="407"/>
    </location>
</feature>
<dbReference type="InterPro" id="IPR043128">
    <property type="entry name" value="Rev_trsase/Diguanyl_cyclase"/>
</dbReference>
<dbReference type="PROSITE" id="PS50885">
    <property type="entry name" value="HAMP"/>
    <property type="match status" value="1"/>
</dbReference>
<evidence type="ECO:0000259" key="5">
    <source>
        <dbReference type="PROSITE" id="PS50887"/>
    </source>
</evidence>
<dbReference type="InterPro" id="IPR000700">
    <property type="entry name" value="PAS-assoc_C"/>
</dbReference>
<dbReference type="InterPro" id="IPR052155">
    <property type="entry name" value="Biofilm_reg_signaling"/>
</dbReference>
<feature type="domain" description="GGDEF" evidence="5">
    <location>
        <begin position="439"/>
        <end position="570"/>
    </location>
</feature>
<protein>
    <submittedName>
        <fullName evidence="6">PAS domain S-box-containing protein/diguanylate cyclase (GGDEF) domain-containing protein</fullName>
    </submittedName>
</protein>
<dbReference type="PROSITE" id="PS50113">
    <property type="entry name" value="PAC"/>
    <property type="match status" value="1"/>
</dbReference>
<dbReference type="CDD" id="cd01949">
    <property type="entry name" value="GGDEF"/>
    <property type="match status" value="1"/>
</dbReference>
<dbReference type="PROSITE" id="PS50112">
    <property type="entry name" value="PAS"/>
    <property type="match status" value="1"/>
</dbReference>
<evidence type="ECO:0000313" key="7">
    <source>
        <dbReference type="Proteomes" id="UP000184082"/>
    </source>
</evidence>
<dbReference type="SMART" id="SM00267">
    <property type="entry name" value="GGDEF"/>
    <property type="match status" value="1"/>
</dbReference>
<dbReference type="Gene3D" id="6.10.340.10">
    <property type="match status" value="1"/>
</dbReference>
<dbReference type="NCBIfam" id="TIGR00229">
    <property type="entry name" value="sensory_box"/>
    <property type="match status" value="1"/>
</dbReference>
<dbReference type="InterPro" id="IPR035965">
    <property type="entry name" value="PAS-like_dom_sf"/>
</dbReference>
<evidence type="ECO:0000259" key="3">
    <source>
        <dbReference type="PROSITE" id="PS50113"/>
    </source>
</evidence>
<dbReference type="PROSITE" id="PS50887">
    <property type="entry name" value="GGDEF"/>
    <property type="match status" value="1"/>
</dbReference>
<proteinExistence type="predicted"/>
<dbReference type="SUPFAM" id="SSF55073">
    <property type="entry name" value="Nucleotide cyclase"/>
    <property type="match status" value="1"/>
</dbReference>
<dbReference type="Pfam" id="PF00990">
    <property type="entry name" value="GGDEF"/>
    <property type="match status" value="1"/>
</dbReference>
<dbReference type="Pfam" id="PF13426">
    <property type="entry name" value="PAS_9"/>
    <property type="match status" value="1"/>
</dbReference>
<dbReference type="RefSeq" id="WP_072968388.1">
    <property type="nucleotide sequence ID" value="NZ_FRAJ01000020.1"/>
</dbReference>
<feature type="domain" description="PAS" evidence="2">
    <location>
        <begin position="282"/>
        <end position="352"/>
    </location>
</feature>
<keyword evidence="7" id="KW-1185">Reference proteome</keyword>
<dbReference type="PANTHER" id="PTHR44757:SF2">
    <property type="entry name" value="BIOFILM ARCHITECTURE MAINTENANCE PROTEIN MBAA"/>
    <property type="match status" value="1"/>
</dbReference>
<keyword evidence="1" id="KW-0472">Membrane</keyword>
<dbReference type="Gene3D" id="3.30.450.20">
    <property type="entry name" value="PAS domain"/>
    <property type="match status" value="1"/>
</dbReference>
<keyword evidence="1" id="KW-1133">Transmembrane helix</keyword>
<dbReference type="Pfam" id="PF05228">
    <property type="entry name" value="CHASE4"/>
    <property type="match status" value="1"/>
</dbReference>
<organism evidence="6 7">
    <name type="scientific">Caminicella sporogenes DSM 14501</name>
    <dbReference type="NCBI Taxonomy" id="1121266"/>
    <lineage>
        <taxon>Bacteria</taxon>
        <taxon>Bacillati</taxon>
        <taxon>Bacillota</taxon>
        <taxon>Clostridia</taxon>
        <taxon>Peptostreptococcales</taxon>
        <taxon>Caminicellaceae</taxon>
        <taxon>Caminicella</taxon>
    </lineage>
</organism>
<dbReference type="CDD" id="cd06225">
    <property type="entry name" value="HAMP"/>
    <property type="match status" value="1"/>
</dbReference>
<evidence type="ECO:0000259" key="4">
    <source>
        <dbReference type="PROSITE" id="PS50885"/>
    </source>
</evidence>
<name>A0A1M6SSW9_9FIRM</name>
<feature type="transmembrane region" description="Helical" evidence="1">
    <location>
        <begin position="210"/>
        <end position="229"/>
    </location>
</feature>
<sequence>MQRVKNEYDYIIQNLNKFLLDWAIWDDTYEFIENCNKKYIESNLQIETFTNAEINFFIFFNNKSGIIYGKFVDLSKQKEIPLPSELIEKAKNLKNQSGIILLNNKDVFLISSHNVLDSKKLKNSNGFIVIGYKLTDKKINEINKKLQIKIENFFTSNFNNSNDNFTIVDNNIKNIIGHIYTKTLDNNYMITQISMNKSILSLGKQKSFEIFFALMIILFFTSGIFIFTLDKIVLTRIEKLSSNVIGITNFNLFNNRLDINGKDEIEKLKISINKMLDKITDSINNYEILYEETPSLNILIDSNNNIINVNNSFLDIIKYEKKYVIGKSVYDFIANNSTAKFKIIENNISKNKKIKNIEIDILDKDLNVHTLLINSTEITLKNNKQKIRLITGIDITDRKKAEKKLAKFASLDMMTGAYNRREGLNKLKEIIKISKEKNLIFTICFVDINNLKIVNDTFGHIQGDNLVIDTCKIIKKCIRNTDIIARLGGDEFLIIFPEVNIKNAMKIFERIEKEIDLFNNTNYRPYKISISKGFAQFDRSMNAKKLIELADKRMYTNKKIKKLYDEVRQI</sequence>
<dbReference type="NCBIfam" id="TIGR00254">
    <property type="entry name" value="GGDEF"/>
    <property type="match status" value="1"/>
</dbReference>
<dbReference type="InterPro" id="IPR029787">
    <property type="entry name" value="Nucleotide_cyclase"/>
</dbReference>
<dbReference type="InterPro" id="IPR000160">
    <property type="entry name" value="GGDEF_dom"/>
</dbReference>
<keyword evidence="1" id="KW-0812">Transmembrane</keyword>
<evidence type="ECO:0000259" key="2">
    <source>
        <dbReference type="PROSITE" id="PS50112"/>
    </source>
</evidence>
<dbReference type="Gene3D" id="3.30.70.270">
    <property type="match status" value="1"/>
</dbReference>
<dbReference type="STRING" id="1121266.SAMN02745883_02145"/>